<protein>
    <submittedName>
        <fullName evidence="3">Uncharacterized protein</fullName>
    </submittedName>
</protein>
<evidence type="ECO:0000313" key="4">
    <source>
        <dbReference type="Proteomes" id="UP000515550"/>
    </source>
</evidence>
<proteinExistence type="predicted"/>
<accession>A0A6V7T1P5</accession>
<dbReference type="EMBL" id="LR865392">
    <property type="protein sequence ID" value="CAD2105699.1"/>
    <property type="molecule type" value="Genomic_DNA"/>
</dbReference>
<feature type="region of interest" description="Disordered" evidence="2">
    <location>
        <begin position="508"/>
        <end position="531"/>
    </location>
</feature>
<feature type="region of interest" description="Disordered" evidence="2">
    <location>
        <begin position="573"/>
        <end position="630"/>
    </location>
</feature>
<dbReference type="VEuPathDB" id="PlasmoDB:PVBDA_1405560"/>
<feature type="coiled-coil region" evidence="1">
    <location>
        <begin position="339"/>
        <end position="366"/>
    </location>
</feature>
<feature type="compositionally biased region" description="Basic and acidic residues" evidence="2">
    <location>
        <begin position="595"/>
        <end position="617"/>
    </location>
</feature>
<feature type="region of interest" description="Disordered" evidence="2">
    <location>
        <begin position="642"/>
        <end position="661"/>
    </location>
</feature>
<dbReference type="Proteomes" id="UP000515550">
    <property type="component" value="Chromosome PVBDA_14"/>
</dbReference>
<reference evidence="3 4" key="1">
    <citation type="submission" date="2020-08" db="EMBL/GenBank/DDBJ databases">
        <authorList>
            <person name="Ramaprasad A."/>
        </authorList>
    </citation>
    <scope>NUCLEOTIDE SEQUENCE [LARGE SCALE GENOMIC DNA]</scope>
</reference>
<dbReference type="AlphaFoldDB" id="A0A6V7T1P5"/>
<evidence type="ECO:0000256" key="1">
    <source>
        <dbReference type="SAM" id="Coils"/>
    </source>
</evidence>
<feature type="compositionally biased region" description="Basic and acidic residues" evidence="2">
    <location>
        <begin position="512"/>
        <end position="526"/>
    </location>
</feature>
<gene>
    <name evidence="3" type="ORF">PVBDA_1405560</name>
</gene>
<feature type="region of interest" description="Disordered" evidence="2">
    <location>
        <begin position="236"/>
        <end position="283"/>
    </location>
</feature>
<evidence type="ECO:0000313" key="3">
    <source>
        <dbReference type="EMBL" id="CAD2105699.1"/>
    </source>
</evidence>
<sequence>MANIVIKKQKINCLNYKTCNIDEKKKHNKENRVIYIDSYNSGKIWLHEKINNLCQIIFKTSNENNYGKNKRKNNNIYNIPNVNKKNVILNTSYRNTFDHMTLLKSLLCIYEFYNKENIQDIICSQLCNELTKENDNPNESHNIIKTIPPTNEHIYSEINNCQNKNNNIINYKINENKRLSKDNINNIFVNLVNEKYGLFFIFNTIFFANLKNYYYFVDIINVLNYIGHRAVPHMDTPTDTVDKEQEIGDDKEQEIGDDKEQEIGDDKEQEIGDDKEDIDSDSQNNDKMNLIYEQVALFVEYCYDVLIYETEKNDIESFSNMFVNQVKEKSTKFVRQIKKQNQSNNIEEIKKKLKILKNKKSDEEFLFLSMNECNKKIYNELNKIPDLFYVISQTNKYTNSEVENNDTQFFKTDTVLLYSDEESWDSNSENSIDFQKNNEHMICENSEEFKGSQLSTCTQEIDEVNEKKNSNVISSFDQGVENSKPERKKNSLEKLLLSFYNHAKIMISSNDDPNKKETKDEADKANNENSFDQVFNMEIGMHSSNMETVEKAKNGTEHDAQEENRDIMHSEVINNQENSINGPTNVLPNEEAEKEEVKKEGAEKGEAKNDETSEASKDAPPLFDESGKNVEVGHDSGLTKVEDESEEMNNQTGERYETKLSEEEEDEEIIKFLKDKTKHIDKRAYREALKKSLECNTNCNVENHNDEKIEFIKKIKKISDLIKNKKFDNKYKKAWEKKVKNFKCNKLQRAYKIFLSILFAIVKDINKLKKELKEMDNFIFINSGIEKYLKNEADIMLNCKNSQDELKVKKENNIINHFFLKKNFYTDSERSICNYKDRQKKKKKYISYIPLKNYRILSCSLKEIFNEKLLQDKLENVLYYVEYDKDIPDYCKFFFKEFKIKDTYLYNIQTLYNSNFVPNNECINMLINCLNYNYEEIYKKKYFFKYEYNYTYLSEIPSVYCCNVQIVKYLEFLKLKETCNNIIKSNKIYEQFLNHLSNYILEESYFIIPFFTSYGKFIIVIKKNKSDNNENAFMDLLKYKNTISYDIFINSFTYPNDSSFQAIVHFSHVFINILRTFFKTRNSDENIPEIFYSPMPNVEKQKLIYHEMETANNRGHIIMNMLFLIESFFNNTKKVKPPTIFYEGLKFLYIIRLIEFYYQKVQYNI</sequence>
<feature type="compositionally biased region" description="Polar residues" evidence="2">
    <location>
        <begin position="573"/>
        <end position="587"/>
    </location>
</feature>
<organism evidence="3 4">
    <name type="scientific">Plasmodium vinckei brucechwatti</name>
    <dbReference type="NCBI Taxonomy" id="119398"/>
    <lineage>
        <taxon>Eukaryota</taxon>
        <taxon>Sar</taxon>
        <taxon>Alveolata</taxon>
        <taxon>Apicomplexa</taxon>
        <taxon>Aconoidasida</taxon>
        <taxon>Haemosporida</taxon>
        <taxon>Plasmodiidae</taxon>
        <taxon>Plasmodium</taxon>
        <taxon>Plasmodium (Vinckeia)</taxon>
    </lineage>
</organism>
<evidence type="ECO:0000256" key="2">
    <source>
        <dbReference type="SAM" id="MobiDB-lite"/>
    </source>
</evidence>
<name>A0A6V7T1P5_PLAVN</name>
<feature type="compositionally biased region" description="Basic and acidic residues" evidence="2">
    <location>
        <begin position="240"/>
        <end position="272"/>
    </location>
</feature>
<keyword evidence="1" id="KW-0175">Coiled coil</keyword>